<comment type="caution">
    <text evidence="6">The sequence shown here is derived from an EMBL/GenBank/DDBJ whole genome shotgun (WGS) entry which is preliminary data.</text>
</comment>
<evidence type="ECO:0000256" key="1">
    <source>
        <dbReference type="ARBA" id="ARBA00022692"/>
    </source>
</evidence>
<gene>
    <name evidence="6" type="ORF">SMB34_01105</name>
</gene>
<feature type="domain" description="Major facilitator superfamily (MFS) profile" evidence="5">
    <location>
        <begin position="170"/>
        <end position="408"/>
    </location>
</feature>
<evidence type="ECO:0000256" key="3">
    <source>
        <dbReference type="ARBA" id="ARBA00023136"/>
    </source>
</evidence>
<keyword evidence="7" id="KW-1185">Reference proteome</keyword>
<accession>A0ABR4TUB0</accession>
<keyword evidence="1 4" id="KW-0812">Transmembrane</keyword>
<evidence type="ECO:0000313" key="7">
    <source>
        <dbReference type="Proteomes" id="UP000027463"/>
    </source>
</evidence>
<dbReference type="Proteomes" id="UP000027463">
    <property type="component" value="Unassembled WGS sequence"/>
</dbReference>
<evidence type="ECO:0000256" key="2">
    <source>
        <dbReference type="ARBA" id="ARBA00022989"/>
    </source>
</evidence>
<feature type="transmembrane region" description="Helical" evidence="4">
    <location>
        <begin position="221"/>
        <end position="241"/>
    </location>
</feature>
<feature type="transmembrane region" description="Helical" evidence="4">
    <location>
        <begin position="82"/>
        <end position="101"/>
    </location>
</feature>
<feature type="transmembrane region" description="Helical" evidence="4">
    <location>
        <begin position="53"/>
        <end position="75"/>
    </location>
</feature>
<name>A0ABR4TUB0_9PROT</name>
<keyword evidence="3 4" id="KW-0472">Membrane</keyword>
<organism evidence="6 7">
    <name type="scientific">Thalassospira permensis NBRC 106175</name>
    <dbReference type="NCBI Taxonomy" id="1353532"/>
    <lineage>
        <taxon>Bacteria</taxon>
        <taxon>Pseudomonadati</taxon>
        <taxon>Pseudomonadota</taxon>
        <taxon>Alphaproteobacteria</taxon>
        <taxon>Rhodospirillales</taxon>
        <taxon>Thalassospiraceae</taxon>
        <taxon>Thalassospira</taxon>
    </lineage>
</organism>
<feature type="transmembrane region" description="Helical" evidence="4">
    <location>
        <begin position="138"/>
        <end position="163"/>
    </location>
</feature>
<dbReference type="Pfam" id="PF07690">
    <property type="entry name" value="MFS_1"/>
    <property type="match status" value="1"/>
</dbReference>
<dbReference type="Gene3D" id="1.20.1250.20">
    <property type="entry name" value="MFS general substrate transporter like domains"/>
    <property type="match status" value="1"/>
</dbReference>
<feature type="transmembrane region" description="Helical" evidence="4">
    <location>
        <begin position="346"/>
        <end position="367"/>
    </location>
</feature>
<evidence type="ECO:0000259" key="5">
    <source>
        <dbReference type="PROSITE" id="PS50850"/>
    </source>
</evidence>
<dbReference type="InterPro" id="IPR020846">
    <property type="entry name" value="MFS_dom"/>
</dbReference>
<dbReference type="InterPro" id="IPR011701">
    <property type="entry name" value="MFS"/>
</dbReference>
<evidence type="ECO:0000256" key="4">
    <source>
        <dbReference type="SAM" id="Phobius"/>
    </source>
</evidence>
<evidence type="ECO:0000313" key="6">
    <source>
        <dbReference type="EMBL" id="KEO59611.1"/>
    </source>
</evidence>
<dbReference type="InterPro" id="IPR036259">
    <property type="entry name" value="MFS_trans_sf"/>
</dbReference>
<dbReference type="PROSITE" id="PS50850">
    <property type="entry name" value="MFS"/>
    <property type="match status" value="1"/>
</dbReference>
<reference evidence="6 7" key="1">
    <citation type="submission" date="2013-07" db="EMBL/GenBank/DDBJ databases">
        <title>Thalassospira permensis NBRC 106175 Genome Sequencing.</title>
        <authorList>
            <person name="Lai Q."/>
            <person name="Shao Z."/>
        </authorList>
    </citation>
    <scope>NUCLEOTIDE SEQUENCE [LARGE SCALE GENOMIC DNA]</scope>
    <source>
        <strain evidence="6 7">NBRC 106175</strain>
    </source>
</reference>
<dbReference type="PANTHER" id="PTHR23521:SF3">
    <property type="entry name" value="MFS TRANSPORTER"/>
    <property type="match status" value="1"/>
</dbReference>
<dbReference type="PANTHER" id="PTHR23521">
    <property type="entry name" value="TRANSPORTER MFS SUPERFAMILY"/>
    <property type="match status" value="1"/>
</dbReference>
<feature type="transmembrane region" description="Helical" evidence="4">
    <location>
        <begin position="12"/>
        <end position="33"/>
    </location>
</feature>
<protein>
    <submittedName>
        <fullName evidence="6">MFS transporter</fullName>
    </submittedName>
</protein>
<dbReference type="SUPFAM" id="SSF103473">
    <property type="entry name" value="MFS general substrate transporter"/>
    <property type="match status" value="1"/>
</dbReference>
<feature type="transmembrane region" description="Helical" evidence="4">
    <location>
        <begin position="107"/>
        <end position="126"/>
    </location>
</feature>
<dbReference type="EMBL" id="AUNC01000001">
    <property type="protein sequence ID" value="KEO59611.1"/>
    <property type="molecule type" value="Genomic_DNA"/>
</dbReference>
<feature type="transmembrane region" description="Helical" evidence="4">
    <location>
        <begin position="373"/>
        <end position="392"/>
    </location>
</feature>
<feature type="transmembrane region" description="Helical" evidence="4">
    <location>
        <begin position="253"/>
        <end position="277"/>
    </location>
</feature>
<proteinExistence type="predicted"/>
<keyword evidence="2 4" id="KW-1133">Transmembrane helix</keyword>
<feature type="transmembrane region" description="Helical" evidence="4">
    <location>
        <begin position="310"/>
        <end position="334"/>
    </location>
</feature>
<feature type="transmembrane region" description="Helical" evidence="4">
    <location>
        <begin position="284"/>
        <end position="304"/>
    </location>
</feature>
<feature type="transmembrane region" description="Helical" evidence="4">
    <location>
        <begin position="169"/>
        <end position="190"/>
    </location>
</feature>
<sequence>MITGESMAQAGKPFAVGMITICQLMALSLWFSATAVLPQLRAEFDLGAIQSSLFTSSVLLGFVLGTLISAFFGLADRVEARHFWAASAFIAATANILILAVPVDGGVVIGLRLITGICMAGIYPIGMKMVATWSRGDTGFLVGLLVGALTMGSALPHLFAVAVPLDWRMVIVAASISAYIAGVAILFVKLGGTPGKSPRFDPRMVGHIWANKPLRHACYGYFGHMWELYAMWGWIGLFLYGALSGREFDNPGIWAALLTFAIVGIGAFGSLAGGLLADRIGRTTVTMAAMAISGICALVAGALGDASIPILIVVCIVWGISVIADSAQFSSCVIELADPHQVGTALTLQNAIGFIIALGSIHLVPVIADASGWWGAFAMLAVGPLLGFIAMGRLRNMPEAIRLAGGRR</sequence>